<dbReference type="AlphaFoldDB" id="A0A075P2S7"/>
<dbReference type="EMBL" id="DONK01000182">
    <property type="protein sequence ID" value="HBU51972.1"/>
    <property type="molecule type" value="Genomic_DNA"/>
</dbReference>
<dbReference type="EMBL" id="DNAN01000550">
    <property type="protein sequence ID" value="HAW77153.1"/>
    <property type="molecule type" value="Genomic_DNA"/>
</dbReference>
<accession>A0A075P2S7</accession>
<reference evidence="2 5" key="1">
    <citation type="submission" date="2014-06" db="EMBL/GenBank/DDBJ databases">
        <title>Genomes of Alteromonas australica, a world apart.</title>
        <authorList>
            <person name="Gonzaga A."/>
            <person name="Lopez-Perez M."/>
            <person name="Rodriguez-Valera F."/>
        </authorList>
    </citation>
    <scope>NUCLEOTIDE SEQUENCE [LARGE SCALE GENOMIC DNA]</scope>
    <source>
        <strain evidence="2 5">H 17</strain>
    </source>
</reference>
<name>A0A075P2S7_9ALTE</name>
<keyword evidence="1" id="KW-0812">Transmembrane</keyword>
<dbReference type="Proteomes" id="UP000263517">
    <property type="component" value="Unassembled WGS sequence"/>
</dbReference>
<protein>
    <submittedName>
        <fullName evidence="2">Uncharacterized protein</fullName>
    </submittedName>
</protein>
<dbReference type="EMBL" id="CP008849">
    <property type="protein sequence ID" value="AIG00162.1"/>
    <property type="molecule type" value="Genomic_DNA"/>
</dbReference>
<sequence length="100" mass="11263">MSEDNKKSWFSFEVNIPVLLGFVVALYFMYSGHVATMENAEKTSALLSKYETLLDNAIANDPNVLKTYKANMKKVEQSMSPEEKRLLSLLLNVQQANGSQ</sequence>
<dbReference type="GeneID" id="78256495"/>
<dbReference type="STRING" id="589873.EP12_17260"/>
<dbReference type="eggNOG" id="ENOG5032XU6">
    <property type="taxonomic scope" value="Bacteria"/>
</dbReference>
<dbReference type="KEGG" id="aal:EP13_16555"/>
<evidence type="ECO:0000313" key="2">
    <source>
        <dbReference type="EMBL" id="AIG00162.1"/>
    </source>
</evidence>
<keyword evidence="5" id="KW-1185">Reference proteome</keyword>
<evidence type="ECO:0000313" key="6">
    <source>
        <dbReference type="Proteomes" id="UP000263517"/>
    </source>
</evidence>
<reference evidence="6 7" key="2">
    <citation type="journal article" date="2018" name="Nat. Biotechnol.">
        <title>A standardized bacterial taxonomy based on genome phylogeny substantially revises the tree of life.</title>
        <authorList>
            <person name="Parks D.H."/>
            <person name="Chuvochina M."/>
            <person name="Waite D.W."/>
            <person name="Rinke C."/>
            <person name="Skarshewski A."/>
            <person name="Chaumeil P.A."/>
            <person name="Hugenholtz P."/>
        </authorList>
    </citation>
    <scope>NUCLEOTIDE SEQUENCE [LARGE SCALE GENOMIC DNA]</scope>
    <source>
        <strain evidence="4">UBA11621</strain>
        <strain evidence="3">UBA11978</strain>
    </source>
</reference>
<evidence type="ECO:0000313" key="5">
    <source>
        <dbReference type="Proteomes" id="UP000056090"/>
    </source>
</evidence>
<evidence type="ECO:0000256" key="1">
    <source>
        <dbReference type="SAM" id="Phobius"/>
    </source>
</evidence>
<evidence type="ECO:0000313" key="3">
    <source>
        <dbReference type="EMBL" id="HAW77153.1"/>
    </source>
</evidence>
<keyword evidence="1" id="KW-0472">Membrane</keyword>
<gene>
    <name evidence="3" type="ORF">DCW74_15625</name>
    <name evidence="4" type="ORF">DEB45_11995</name>
    <name evidence="2" type="ORF">EP13_16555</name>
</gene>
<dbReference type="RefSeq" id="WP_044058183.1">
    <property type="nucleotide sequence ID" value="NZ_CAJXAX010000008.1"/>
</dbReference>
<evidence type="ECO:0000313" key="4">
    <source>
        <dbReference type="EMBL" id="HBU51972.1"/>
    </source>
</evidence>
<proteinExistence type="predicted"/>
<keyword evidence="1" id="KW-1133">Transmembrane helix</keyword>
<dbReference type="Proteomes" id="UP000056090">
    <property type="component" value="Chromosome"/>
</dbReference>
<feature type="transmembrane region" description="Helical" evidence="1">
    <location>
        <begin position="12"/>
        <end position="30"/>
    </location>
</feature>
<dbReference type="Proteomes" id="UP000264779">
    <property type="component" value="Unassembled WGS sequence"/>
</dbReference>
<organism evidence="2 5">
    <name type="scientific">Alteromonas australica</name>
    <dbReference type="NCBI Taxonomy" id="589873"/>
    <lineage>
        <taxon>Bacteria</taxon>
        <taxon>Pseudomonadati</taxon>
        <taxon>Pseudomonadota</taxon>
        <taxon>Gammaproteobacteria</taxon>
        <taxon>Alteromonadales</taxon>
        <taxon>Alteromonadaceae</taxon>
        <taxon>Alteromonas/Salinimonas group</taxon>
        <taxon>Alteromonas</taxon>
    </lineage>
</organism>
<evidence type="ECO:0000313" key="7">
    <source>
        <dbReference type="Proteomes" id="UP000264779"/>
    </source>
</evidence>